<dbReference type="NCBIfam" id="NF003805">
    <property type="entry name" value="PRK05395.1-2"/>
    <property type="match status" value="1"/>
</dbReference>
<dbReference type="GO" id="GO:0009423">
    <property type="term" value="P:chorismate biosynthetic process"/>
    <property type="evidence" value="ECO:0007669"/>
    <property type="project" value="UniProtKB-UniRule"/>
</dbReference>
<comment type="catalytic activity">
    <reaction evidence="1 8">
        <text>3-dehydroquinate = 3-dehydroshikimate + H2O</text>
        <dbReference type="Rhea" id="RHEA:21096"/>
        <dbReference type="ChEBI" id="CHEBI:15377"/>
        <dbReference type="ChEBI" id="CHEBI:16630"/>
        <dbReference type="ChEBI" id="CHEBI:32364"/>
        <dbReference type="EC" id="4.2.1.10"/>
    </reaction>
</comment>
<dbReference type="Gene3D" id="3.40.50.9100">
    <property type="entry name" value="Dehydroquinase, class II"/>
    <property type="match status" value="1"/>
</dbReference>
<dbReference type="GO" id="GO:0008652">
    <property type="term" value="P:amino acid biosynthetic process"/>
    <property type="evidence" value="ECO:0007669"/>
    <property type="project" value="UniProtKB-KW"/>
</dbReference>
<organism evidence="12 13">
    <name type="scientific">Caloramator proteoclasticus DSM 10124</name>
    <dbReference type="NCBI Taxonomy" id="1121262"/>
    <lineage>
        <taxon>Bacteria</taxon>
        <taxon>Bacillati</taxon>
        <taxon>Bacillota</taxon>
        <taxon>Clostridia</taxon>
        <taxon>Eubacteriales</taxon>
        <taxon>Clostridiaceae</taxon>
        <taxon>Caloramator</taxon>
    </lineage>
</organism>
<evidence type="ECO:0000256" key="1">
    <source>
        <dbReference type="ARBA" id="ARBA00001864"/>
    </source>
</evidence>
<evidence type="ECO:0000256" key="2">
    <source>
        <dbReference type="ARBA" id="ARBA00004902"/>
    </source>
</evidence>
<dbReference type="InterPro" id="IPR036441">
    <property type="entry name" value="DHquinase_II_sf"/>
</dbReference>
<gene>
    <name evidence="8" type="primary">aroQ</name>
    <name evidence="12" type="ORF">SAMN02746091_01611</name>
</gene>
<dbReference type="EMBL" id="FQVG01000029">
    <property type="protein sequence ID" value="SHF02260.1"/>
    <property type="molecule type" value="Genomic_DNA"/>
</dbReference>
<dbReference type="EC" id="4.2.1.10" evidence="5 8"/>
<evidence type="ECO:0000313" key="12">
    <source>
        <dbReference type="EMBL" id="SHF02260.1"/>
    </source>
</evidence>
<comment type="similarity">
    <text evidence="3 8">Belongs to the type-II 3-dehydroquinase family.</text>
</comment>
<feature type="binding site" evidence="8 10">
    <location>
        <position position="110"/>
    </location>
    <ligand>
        <name>substrate</name>
    </ligand>
</feature>
<feature type="active site" description="Proton acceptor" evidence="8 9">
    <location>
        <position position="22"/>
    </location>
</feature>
<dbReference type="Proteomes" id="UP000184423">
    <property type="component" value="Unassembled WGS sequence"/>
</dbReference>
<feature type="binding site" evidence="8 10">
    <location>
        <position position="86"/>
    </location>
    <ligand>
        <name>substrate</name>
    </ligand>
</feature>
<dbReference type="NCBIfam" id="TIGR01088">
    <property type="entry name" value="aroQ"/>
    <property type="match status" value="1"/>
</dbReference>
<evidence type="ECO:0000256" key="5">
    <source>
        <dbReference type="ARBA" id="ARBA00012060"/>
    </source>
</evidence>
<dbReference type="NCBIfam" id="NF003807">
    <property type="entry name" value="PRK05395.1-4"/>
    <property type="match status" value="1"/>
</dbReference>
<sequence>MKVLVVNGPNLNLLGVREKEIYGNLSYEELCSYIKKNAEELNIQVEIYQSNIEGELINFIHNNYKDADGLIINLGAYTHYSYALYDCIRSINKPTIEVHLTNIYARDEFRHKSVTAPACIGVITGLGEVGYKIALMAIKDIGGNKNE</sequence>
<dbReference type="RefSeq" id="WP_027308290.1">
    <property type="nucleotide sequence ID" value="NZ_FQVG01000029.1"/>
</dbReference>
<evidence type="ECO:0000256" key="4">
    <source>
        <dbReference type="ARBA" id="ARBA00011193"/>
    </source>
</evidence>
<dbReference type="AlphaFoldDB" id="A0A1M4Y9E3"/>
<keyword evidence="6 8" id="KW-0057">Aromatic amino acid biosynthesis</keyword>
<dbReference type="GO" id="GO:0009073">
    <property type="term" value="P:aromatic amino acid family biosynthetic process"/>
    <property type="evidence" value="ECO:0007669"/>
    <property type="project" value="UniProtKB-KW"/>
</dbReference>
<evidence type="ECO:0000256" key="3">
    <source>
        <dbReference type="ARBA" id="ARBA00011037"/>
    </source>
</evidence>
<evidence type="ECO:0000256" key="8">
    <source>
        <dbReference type="HAMAP-Rule" id="MF_00169"/>
    </source>
</evidence>
<name>A0A1M4Y9E3_9CLOT</name>
<dbReference type="GO" id="GO:0019631">
    <property type="term" value="P:quinate catabolic process"/>
    <property type="evidence" value="ECO:0007669"/>
    <property type="project" value="TreeGrafter"/>
</dbReference>
<reference evidence="13" key="1">
    <citation type="submission" date="2016-11" db="EMBL/GenBank/DDBJ databases">
        <authorList>
            <person name="Varghese N."/>
            <person name="Submissions S."/>
        </authorList>
    </citation>
    <scope>NUCLEOTIDE SEQUENCE [LARGE SCALE GENOMIC DNA]</scope>
    <source>
        <strain evidence="13">DSM 10124</strain>
    </source>
</reference>
<feature type="binding site" evidence="8 10">
    <location>
        <begin position="100"/>
        <end position="101"/>
    </location>
    <ligand>
        <name>substrate</name>
    </ligand>
</feature>
<keyword evidence="7 8" id="KW-0456">Lyase</keyword>
<evidence type="ECO:0000313" key="13">
    <source>
        <dbReference type="Proteomes" id="UP000184423"/>
    </source>
</evidence>
<dbReference type="HAMAP" id="MF_00169">
    <property type="entry name" value="AroQ"/>
    <property type="match status" value="1"/>
</dbReference>
<dbReference type="PROSITE" id="PS01029">
    <property type="entry name" value="DEHYDROQUINASE_II"/>
    <property type="match status" value="1"/>
</dbReference>
<dbReference type="Pfam" id="PF01220">
    <property type="entry name" value="DHquinase_II"/>
    <property type="match status" value="1"/>
</dbReference>
<feature type="active site" description="Proton donor" evidence="8 9">
    <location>
        <position position="99"/>
    </location>
</feature>
<evidence type="ECO:0000256" key="6">
    <source>
        <dbReference type="ARBA" id="ARBA00023141"/>
    </source>
</evidence>
<evidence type="ECO:0000256" key="10">
    <source>
        <dbReference type="PIRSR" id="PIRSR001399-2"/>
    </source>
</evidence>
<keyword evidence="13" id="KW-1185">Reference proteome</keyword>
<dbReference type="InterPro" id="IPR001874">
    <property type="entry name" value="DHquinase_II"/>
</dbReference>
<dbReference type="SUPFAM" id="SSF52304">
    <property type="entry name" value="Type II 3-dehydroquinate dehydratase"/>
    <property type="match status" value="1"/>
</dbReference>
<protein>
    <recommendedName>
        <fullName evidence="5 8">3-dehydroquinate dehydratase</fullName>
        <shortName evidence="8">3-dehydroquinase</shortName>
        <ecNumber evidence="5 8">4.2.1.10</ecNumber>
    </recommendedName>
    <alternativeName>
        <fullName evidence="8">Type II DHQase</fullName>
    </alternativeName>
</protein>
<comment type="subunit">
    <text evidence="4 8">Homododecamer.</text>
</comment>
<dbReference type="GO" id="GO:0003855">
    <property type="term" value="F:3-dehydroquinate dehydratase activity"/>
    <property type="evidence" value="ECO:0007669"/>
    <property type="project" value="UniProtKB-UniRule"/>
</dbReference>
<comment type="pathway">
    <text evidence="2 8">Metabolic intermediate biosynthesis; chorismate biosynthesis; chorismate from D-erythrose 4-phosphate and phosphoenolpyruvate: step 3/7.</text>
</comment>
<feature type="site" description="Transition state stabilizer" evidence="8 11">
    <location>
        <position position="17"/>
    </location>
</feature>
<dbReference type="InterPro" id="IPR018509">
    <property type="entry name" value="DHquinase_II_CS"/>
</dbReference>
<feature type="binding site" evidence="8 10">
    <location>
        <position position="73"/>
    </location>
    <ligand>
        <name>substrate</name>
    </ligand>
</feature>
<proteinExistence type="inferred from homology"/>
<dbReference type="PANTHER" id="PTHR21272:SF3">
    <property type="entry name" value="CATABOLIC 3-DEHYDROQUINASE"/>
    <property type="match status" value="1"/>
</dbReference>
<evidence type="ECO:0000256" key="9">
    <source>
        <dbReference type="PIRSR" id="PIRSR001399-1"/>
    </source>
</evidence>
<keyword evidence="8" id="KW-0028">Amino-acid biosynthesis</keyword>
<evidence type="ECO:0000256" key="11">
    <source>
        <dbReference type="PIRSR" id="PIRSR001399-3"/>
    </source>
</evidence>
<dbReference type="CDD" id="cd00466">
    <property type="entry name" value="DHQase_II"/>
    <property type="match status" value="1"/>
</dbReference>
<dbReference type="PIRSF" id="PIRSF001399">
    <property type="entry name" value="DHquinase_II"/>
    <property type="match status" value="1"/>
</dbReference>
<dbReference type="UniPathway" id="UPA00053">
    <property type="reaction ID" value="UER00086"/>
</dbReference>
<dbReference type="PANTHER" id="PTHR21272">
    <property type="entry name" value="CATABOLIC 3-DEHYDROQUINASE"/>
    <property type="match status" value="1"/>
</dbReference>
<evidence type="ECO:0000256" key="7">
    <source>
        <dbReference type="ARBA" id="ARBA00023239"/>
    </source>
</evidence>
<comment type="function">
    <text evidence="8">Catalyzes a trans-dehydration via an enolate intermediate.</text>
</comment>
<accession>A0A1M4Y9E3</accession>
<feature type="binding site" evidence="8 10">
    <location>
        <position position="79"/>
    </location>
    <ligand>
        <name>substrate</name>
    </ligand>
</feature>